<dbReference type="EMBL" id="JBHSMI010000052">
    <property type="protein sequence ID" value="MFC5405867.1"/>
    <property type="molecule type" value="Genomic_DNA"/>
</dbReference>
<gene>
    <name evidence="2" type="ORF">ACFPOF_24265</name>
</gene>
<dbReference type="Gene3D" id="3.20.80.10">
    <property type="entry name" value="Regulatory factor, effector binding domain"/>
    <property type="match status" value="1"/>
</dbReference>
<comment type="caution">
    <text evidence="2">The sequence shown here is derived from an EMBL/GenBank/DDBJ whole genome shotgun (WGS) entry which is preliminary data.</text>
</comment>
<dbReference type="Pfam" id="PF14526">
    <property type="entry name" value="Cass2"/>
    <property type="match status" value="1"/>
</dbReference>
<dbReference type="InterPro" id="IPR029441">
    <property type="entry name" value="Cass2"/>
</dbReference>
<evidence type="ECO:0000313" key="3">
    <source>
        <dbReference type="Proteomes" id="UP001596113"/>
    </source>
</evidence>
<sequence length="160" mass="18196">MSVHFEEKKAFTVIGKLGQGYASESQSWIPTLWQEANGNFEEIRSLAKVDDGGNIVGIWGAMSDLFGQFNRWTNQGKYLAGCEVLEDAIAPAGWTKWTIPAYKYAVIKCNHNTYQKIFNEMVNEFLPNHNFTIVGAVHEYYNPVETNGELYLYFPIEKQG</sequence>
<dbReference type="InterPro" id="IPR011256">
    <property type="entry name" value="Reg_factor_effector_dom_sf"/>
</dbReference>
<dbReference type="SMART" id="SM00871">
    <property type="entry name" value="AraC_E_bind"/>
    <property type="match status" value="1"/>
</dbReference>
<evidence type="ECO:0000259" key="1">
    <source>
        <dbReference type="SMART" id="SM00871"/>
    </source>
</evidence>
<feature type="domain" description="AraC effector-binding" evidence="1">
    <location>
        <begin position="1"/>
        <end position="157"/>
    </location>
</feature>
<accession>A0ABW0I1B1</accession>
<name>A0ABW0I1B1_9BACL</name>
<proteinExistence type="predicted"/>
<protein>
    <submittedName>
        <fullName evidence="2">GyrI-like domain-containing protein</fullName>
    </submittedName>
</protein>
<dbReference type="Proteomes" id="UP001596113">
    <property type="component" value="Unassembled WGS sequence"/>
</dbReference>
<dbReference type="SUPFAM" id="SSF55136">
    <property type="entry name" value="Probable bacterial effector-binding domain"/>
    <property type="match status" value="1"/>
</dbReference>
<dbReference type="InterPro" id="IPR010499">
    <property type="entry name" value="AraC_E-bd"/>
</dbReference>
<organism evidence="2 3">
    <name type="scientific">Cohnella soli</name>
    <dbReference type="NCBI Taxonomy" id="425005"/>
    <lineage>
        <taxon>Bacteria</taxon>
        <taxon>Bacillati</taxon>
        <taxon>Bacillota</taxon>
        <taxon>Bacilli</taxon>
        <taxon>Bacillales</taxon>
        <taxon>Paenibacillaceae</taxon>
        <taxon>Cohnella</taxon>
    </lineage>
</organism>
<reference evidence="3" key="1">
    <citation type="journal article" date="2019" name="Int. J. Syst. Evol. Microbiol.">
        <title>The Global Catalogue of Microorganisms (GCM) 10K type strain sequencing project: providing services to taxonomists for standard genome sequencing and annotation.</title>
        <authorList>
            <consortium name="The Broad Institute Genomics Platform"/>
            <consortium name="The Broad Institute Genome Sequencing Center for Infectious Disease"/>
            <person name="Wu L."/>
            <person name="Ma J."/>
        </authorList>
    </citation>
    <scope>NUCLEOTIDE SEQUENCE [LARGE SCALE GENOMIC DNA]</scope>
    <source>
        <strain evidence="3">CGMCC 1.18575</strain>
    </source>
</reference>
<evidence type="ECO:0000313" key="2">
    <source>
        <dbReference type="EMBL" id="MFC5405867.1"/>
    </source>
</evidence>
<keyword evidence="3" id="KW-1185">Reference proteome</keyword>
<dbReference type="RefSeq" id="WP_378137539.1">
    <property type="nucleotide sequence ID" value="NZ_JBHSMI010000052.1"/>
</dbReference>